<sequence length="183" mass="19245">MMKIHSTGGTVTYRLRRSGMVLRMLTIAPLVLLVGSGLAFALLSYLGKSAHFGRAMADIAPFLALSLAGATGSTVIGRAGRRLARVRVSDSGIEFARTRHAALFVPWAAVRSVRRRYAGPLTELVITPDSVDSVIVTQRGAPVQRAIRRAGAPAFVVDIGMIRPGAAALLADISGRLTPEAGG</sequence>
<evidence type="ECO:0000313" key="2">
    <source>
        <dbReference type="EMBL" id="WIM94319.1"/>
    </source>
</evidence>
<evidence type="ECO:0000313" key="3">
    <source>
        <dbReference type="Proteomes" id="UP001240150"/>
    </source>
</evidence>
<keyword evidence="1" id="KW-1133">Transmembrane helix</keyword>
<keyword evidence="3" id="KW-1185">Reference proteome</keyword>
<reference evidence="2 3" key="1">
    <citation type="submission" date="2023-06" db="EMBL/GenBank/DDBJ databases">
        <authorList>
            <person name="Yushchuk O."/>
            <person name="Binda E."/>
            <person name="Ruckert-Reed C."/>
            <person name="Fedorenko V."/>
            <person name="Kalinowski J."/>
            <person name="Marinelli F."/>
        </authorList>
    </citation>
    <scope>NUCLEOTIDE SEQUENCE [LARGE SCALE GENOMIC DNA]</scope>
    <source>
        <strain evidence="2 3">NRRL 3884</strain>
    </source>
</reference>
<dbReference type="EMBL" id="CP126980">
    <property type="protein sequence ID" value="WIM94319.1"/>
    <property type="molecule type" value="Genomic_DNA"/>
</dbReference>
<dbReference type="RefSeq" id="WP_284915522.1">
    <property type="nucleotide sequence ID" value="NZ_CP126980.1"/>
</dbReference>
<feature type="transmembrane region" description="Helical" evidence="1">
    <location>
        <begin position="21"/>
        <end position="47"/>
    </location>
</feature>
<protein>
    <submittedName>
        <fullName evidence="2">Uncharacterized protein</fullName>
    </submittedName>
</protein>
<keyword evidence="1" id="KW-0472">Membrane</keyword>
<organism evidence="2 3">
    <name type="scientific">Actinoplanes oblitus</name>
    <dbReference type="NCBI Taxonomy" id="3040509"/>
    <lineage>
        <taxon>Bacteria</taxon>
        <taxon>Bacillati</taxon>
        <taxon>Actinomycetota</taxon>
        <taxon>Actinomycetes</taxon>
        <taxon>Micromonosporales</taxon>
        <taxon>Micromonosporaceae</taxon>
        <taxon>Actinoplanes</taxon>
    </lineage>
</organism>
<dbReference type="Proteomes" id="UP001240150">
    <property type="component" value="Chromosome"/>
</dbReference>
<name>A0ABY8WD40_9ACTN</name>
<gene>
    <name evidence="2" type="ORF">ACTOB_006336</name>
</gene>
<keyword evidence="1" id="KW-0812">Transmembrane</keyword>
<evidence type="ECO:0000256" key="1">
    <source>
        <dbReference type="SAM" id="Phobius"/>
    </source>
</evidence>
<accession>A0ABY8WD40</accession>
<feature type="transmembrane region" description="Helical" evidence="1">
    <location>
        <begin position="59"/>
        <end position="77"/>
    </location>
</feature>
<proteinExistence type="predicted"/>